<dbReference type="AlphaFoldDB" id="A0A4Y2V2L4"/>
<evidence type="ECO:0000313" key="3">
    <source>
        <dbReference type="Proteomes" id="UP000499080"/>
    </source>
</evidence>
<accession>A0A4Y2V2L4</accession>
<feature type="region of interest" description="Disordered" evidence="1">
    <location>
        <begin position="131"/>
        <end position="169"/>
    </location>
</feature>
<feature type="compositionally biased region" description="Polar residues" evidence="1">
    <location>
        <begin position="157"/>
        <end position="169"/>
    </location>
</feature>
<gene>
    <name evidence="2" type="ORF">AVEN_128299_1</name>
</gene>
<evidence type="ECO:0000313" key="2">
    <source>
        <dbReference type="EMBL" id="GBO18296.1"/>
    </source>
</evidence>
<comment type="caution">
    <text evidence="2">The sequence shown here is derived from an EMBL/GenBank/DDBJ whole genome shotgun (WGS) entry which is preliminary data.</text>
</comment>
<proteinExistence type="predicted"/>
<dbReference type="EMBL" id="BGPR01041932">
    <property type="protein sequence ID" value="GBO18296.1"/>
    <property type="molecule type" value="Genomic_DNA"/>
</dbReference>
<evidence type="ECO:0000256" key="1">
    <source>
        <dbReference type="SAM" id="MobiDB-lite"/>
    </source>
</evidence>
<protein>
    <submittedName>
        <fullName evidence="2">Uncharacterized protein</fullName>
    </submittedName>
</protein>
<name>A0A4Y2V2L4_ARAVE</name>
<organism evidence="2 3">
    <name type="scientific">Araneus ventricosus</name>
    <name type="common">Orbweaver spider</name>
    <name type="synonym">Epeira ventricosa</name>
    <dbReference type="NCBI Taxonomy" id="182803"/>
    <lineage>
        <taxon>Eukaryota</taxon>
        <taxon>Metazoa</taxon>
        <taxon>Ecdysozoa</taxon>
        <taxon>Arthropoda</taxon>
        <taxon>Chelicerata</taxon>
        <taxon>Arachnida</taxon>
        <taxon>Araneae</taxon>
        <taxon>Araneomorphae</taxon>
        <taxon>Entelegynae</taxon>
        <taxon>Araneoidea</taxon>
        <taxon>Araneidae</taxon>
        <taxon>Araneus</taxon>
    </lineage>
</organism>
<keyword evidence="3" id="KW-1185">Reference proteome</keyword>
<sequence length="169" mass="19158">MSPKLHPPECYQIAFKTAKSFKEKLNLFATLAANVPRLNFQSLRNTYKDVISFMNKEILPAARQNDDDHLKPIAPSGCSGSGYSTSSYSDYELFHKVKTKRKKLSYQVRSEALQKKINSIPIDLENSYESLRSEEDLDADDDSSNMQVEHSLEKKSNSPFTSKASRIIS</sequence>
<dbReference type="Proteomes" id="UP000499080">
    <property type="component" value="Unassembled WGS sequence"/>
</dbReference>
<reference evidence="2 3" key="1">
    <citation type="journal article" date="2019" name="Sci. Rep.">
        <title>Orb-weaving spider Araneus ventricosus genome elucidates the spidroin gene catalogue.</title>
        <authorList>
            <person name="Kono N."/>
            <person name="Nakamura H."/>
            <person name="Ohtoshi R."/>
            <person name="Moran D.A.P."/>
            <person name="Shinohara A."/>
            <person name="Yoshida Y."/>
            <person name="Fujiwara M."/>
            <person name="Mori M."/>
            <person name="Tomita M."/>
            <person name="Arakawa K."/>
        </authorList>
    </citation>
    <scope>NUCLEOTIDE SEQUENCE [LARGE SCALE GENOMIC DNA]</scope>
</reference>